<dbReference type="PANTHER" id="PTHR18895:SF74">
    <property type="entry name" value="MTRF1L RELEASE FACTOR GLUTAMINE METHYLTRANSFERASE"/>
    <property type="match status" value="1"/>
</dbReference>
<dbReference type="NCBIfam" id="TIGR03534">
    <property type="entry name" value="RF_mod_PrmC"/>
    <property type="match status" value="1"/>
</dbReference>
<name>A0A3N2BEU3_9MICO</name>
<dbReference type="InterPro" id="IPR004556">
    <property type="entry name" value="HemK-like"/>
</dbReference>
<dbReference type="InterPro" id="IPR029063">
    <property type="entry name" value="SAM-dependent_MTases_sf"/>
</dbReference>
<evidence type="ECO:0000259" key="4">
    <source>
        <dbReference type="Pfam" id="PF13847"/>
    </source>
</evidence>
<dbReference type="InterPro" id="IPR019874">
    <property type="entry name" value="RF_methyltr_PrmC"/>
</dbReference>
<dbReference type="PANTHER" id="PTHR18895">
    <property type="entry name" value="HEMK METHYLTRANSFERASE"/>
    <property type="match status" value="1"/>
</dbReference>
<gene>
    <name evidence="6" type="ORF">EDD31_2175</name>
</gene>
<dbReference type="Gene3D" id="3.40.50.150">
    <property type="entry name" value="Vaccinia Virus protein VP39"/>
    <property type="match status" value="1"/>
</dbReference>
<evidence type="ECO:0000256" key="2">
    <source>
        <dbReference type="ARBA" id="ARBA00022679"/>
    </source>
</evidence>
<dbReference type="Gene3D" id="1.10.8.10">
    <property type="entry name" value="DNA helicase RuvA subunit, C-terminal domain"/>
    <property type="match status" value="1"/>
</dbReference>
<comment type="caution">
    <text evidence="6">The sequence shown here is derived from an EMBL/GenBank/DDBJ whole genome shotgun (WGS) entry which is preliminary data.</text>
</comment>
<proteinExistence type="predicted"/>
<keyword evidence="3" id="KW-0949">S-adenosyl-L-methionine</keyword>
<keyword evidence="7" id="KW-1185">Reference proteome</keyword>
<dbReference type="InterPro" id="IPR025714">
    <property type="entry name" value="Methyltranfer_dom"/>
</dbReference>
<feature type="domain" description="Release factor glutamine methyltransferase N-terminal" evidence="5">
    <location>
        <begin position="28"/>
        <end position="93"/>
    </location>
</feature>
<dbReference type="Proteomes" id="UP000280668">
    <property type="component" value="Unassembled WGS sequence"/>
</dbReference>
<dbReference type="CDD" id="cd02440">
    <property type="entry name" value="AdoMet_MTases"/>
    <property type="match status" value="1"/>
</dbReference>
<evidence type="ECO:0000313" key="6">
    <source>
        <dbReference type="EMBL" id="ROR73786.1"/>
    </source>
</evidence>
<evidence type="ECO:0000256" key="3">
    <source>
        <dbReference type="ARBA" id="ARBA00022691"/>
    </source>
</evidence>
<dbReference type="GO" id="GO:0008276">
    <property type="term" value="F:protein methyltransferase activity"/>
    <property type="evidence" value="ECO:0007669"/>
    <property type="project" value="InterPro"/>
</dbReference>
<dbReference type="EMBL" id="RKHK01000001">
    <property type="protein sequence ID" value="ROR73786.1"/>
    <property type="molecule type" value="Genomic_DNA"/>
</dbReference>
<evidence type="ECO:0000313" key="7">
    <source>
        <dbReference type="Proteomes" id="UP000280668"/>
    </source>
</evidence>
<dbReference type="InterPro" id="IPR002052">
    <property type="entry name" value="DNA_methylase_N6_adenine_CS"/>
</dbReference>
<dbReference type="GO" id="GO:0032259">
    <property type="term" value="P:methylation"/>
    <property type="evidence" value="ECO:0007669"/>
    <property type="project" value="UniProtKB-KW"/>
</dbReference>
<dbReference type="InterPro" id="IPR040758">
    <property type="entry name" value="PrmC_N"/>
</dbReference>
<keyword evidence="1 6" id="KW-0489">Methyltransferase</keyword>
<keyword evidence="2 6" id="KW-0808">Transferase</keyword>
<sequence>MSDPVGLSADPAAIGAVSADDGRPTWGQAVRGAATVLAEAGVTNSTVDARLLAEHLVGPSALIAGQPTEEQLTRYAALIEQRRLRVPLQHLTGEMSFRYLTLEASPGAFIARPETEVVAGAAVEAALGFPHPVVIDLCTGSGAIALAIATEVPDSQVYAVELSAEAIAVAARNIKRHTAPGGRAPVRLIAGDATADLPELAALHGQADVVVSNPPYIPPDQEPVDPEVREHDPEMALYGGGVDGLAIPRGVIAQAAVLLRPGGVLIMEHAEVQAQAARDIAAESGYTGLTTGRDLTGRDRYLRAVRP</sequence>
<organism evidence="6 7">
    <name type="scientific">Bogoriella caseilytica</name>
    <dbReference type="NCBI Taxonomy" id="56055"/>
    <lineage>
        <taxon>Bacteria</taxon>
        <taxon>Bacillati</taxon>
        <taxon>Actinomycetota</taxon>
        <taxon>Actinomycetes</taxon>
        <taxon>Micrococcales</taxon>
        <taxon>Bogoriellaceae</taxon>
        <taxon>Bogoriella</taxon>
    </lineage>
</organism>
<protein>
    <submittedName>
        <fullName evidence="6">Release factor glutamine methyltransferase</fullName>
    </submittedName>
</protein>
<dbReference type="InterPro" id="IPR050320">
    <property type="entry name" value="N5-glutamine_MTase"/>
</dbReference>
<dbReference type="Pfam" id="PF13847">
    <property type="entry name" value="Methyltransf_31"/>
    <property type="match status" value="1"/>
</dbReference>
<dbReference type="AlphaFoldDB" id="A0A3N2BEU3"/>
<reference evidence="6 7" key="1">
    <citation type="submission" date="2018-11" db="EMBL/GenBank/DDBJ databases">
        <title>Sequencing the genomes of 1000 actinobacteria strains.</title>
        <authorList>
            <person name="Klenk H.-P."/>
        </authorList>
    </citation>
    <scope>NUCLEOTIDE SEQUENCE [LARGE SCALE GENOMIC DNA]</scope>
    <source>
        <strain evidence="6 7">DSM 11294</strain>
    </source>
</reference>
<dbReference type="GO" id="GO:0003676">
    <property type="term" value="F:nucleic acid binding"/>
    <property type="evidence" value="ECO:0007669"/>
    <property type="project" value="InterPro"/>
</dbReference>
<dbReference type="PROSITE" id="PS00092">
    <property type="entry name" value="N6_MTASE"/>
    <property type="match status" value="1"/>
</dbReference>
<dbReference type="NCBIfam" id="TIGR00536">
    <property type="entry name" value="hemK_fam"/>
    <property type="match status" value="1"/>
</dbReference>
<evidence type="ECO:0000259" key="5">
    <source>
        <dbReference type="Pfam" id="PF17827"/>
    </source>
</evidence>
<feature type="domain" description="Methyltransferase" evidence="4">
    <location>
        <begin position="133"/>
        <end position="285"/>
    </location>
</feature>
<dbReference type="Pfam" id="PF17827">
    <property type="entry name" value="PrmC_N"/>
    <property type="match status" value="1"/>
</dbReference>
<accession>A0A3N2BEU3</accession>
<evidence type="ECO:0000256" key="1">
    <source>
        <dbReference type="ARBA" id="ARBA00022603"/>
    </source>
</evidence>
<dbReference type="SUPFAM" id="SSF53335">
    <property type="entry name" value="S-adenosyl-L-methionine-dependent methyltransferases"/>
    <property type="match status" value="1"/>
</dbReference>